<dbReference type="RefSeq" id="WP_261405464.1">
    <property type="nucleotide sequence ID" value="NZ_CP081869.1"/>
</dbReference>
<dbReference type="AlphaFoldDB" id="A0A9E6RC50"/>
<name>A0A9E6RC50_9HYPH</name>
<organism evidence="1 2">
    <name type="scientific">Chenggangzhangella methanolivorans</name>
    <dbReference type="NCBI Taxonomy" id="1437009"/>
    <lineage>
        <taxon>Bacteria</taxon>
        <taxon>Pseudomonadati</taxon>
        <taxon>Pseudomonadota</taxon>
        <taxon>Alphaproteobacteria</taxon>
        <taxon>Hyphomicrobiales</taxon>
        <taxon>Methylopilaceae</taxon>
        <taxon>Chenggangzhangella</taxon>
    </lineage>
</organism>
<sequence length="77" mass="8802">MRAPTAVRLEFDVLHGVGVVKWDFVNRALKRRSDQSRNVLALFVGGLSRIIGEINPNFDLAPLPPNVRMRWHSFSFI</sequence>
<evidence type="ECO:0000313" key="1">
    <source>
        <dbReference type="EMBL" id="QZO02081.1"/>
    </source>
</evidence>
<protein>
    <submittedName>
        <fullName evidence="1">Uncharacterized protein</fullName>
    </submittedName>
</protein>
<proteinExistence type="predicted"/>
<dbReference type="Proteomes" id="UP000825701">
    <property type="component" value="Chromosome"/>
</dbReference>
<accession>A0A9E6RC50</accession>
<dbReference type="EMBL" id="CP081869">
    <property type="protein sequence ID" value="QZO02081.1"/>
    <property type="molecule type" value="Genomic_DNA"/>
</dbReference>
<keyword evidence="2" id="KW-1185">Reference proteome</keyword>
<reference evidence="1" key="1">
    <citation type="submission" date="2021-08" db="EMBL/GenBank/DDBJ databases">
        <authorList>
            <person name="Zhang H."/>
            <person name="Xu M."/>
            <person name="Yu Z."/>
            <person name="Yang L."/>
            <person name="Cai Y."/>
        </authorList>
    </citation>
    <scope>NUCLEOTIDE SEQUENCE</scope>
    <source>
        <strain evidence="1">CHL1</strain>
    </source>
</reference>
<gene>
    <name evidence="1" type="ORF">K6K41_12890</name>
</gene>
<dbReference type="KEGG" id="cmet:K6K41_12890"/>
<evidence type="ECO:0000313" key="2">
    <source>
        <dbReference type="Proteomes" id="UP000825701"/>
    </source>
</evidence>